<accession>A0A3M7PAR0</accession>
<sequence>MISKEEKITKLTKEMESLSCKVKQKAKMCEIKSFEQSQISNDSEELIKRDEVLELIHSQDDEILVEFEPTVASNITLSFKKN</sequence>
<reference evidence="1 2" key="1">
    <citation type="journal article" date="2018" name="Sci. Rep.">
        <title>Genomic signatures of local adaptation to the degree of environmental predictability in rotifers.</title>
        <authorList>
            <person name="Franch-Gras L."/>
            <person name="Hahn C."/>
            <person name="Garcia-Roger E.M."/>
            <person name="Carmona M.J."/>
            <person name="Serra M."/>
            <person name="Gomez A."/>
        </authorList>
    </citation>
    <scope>NUCLEOTIDE SEQUENCE [LARGE SCALE GENOMIC DNA]</scope>
    <source>
        <strain evidence="1">HYR1</strain>
    </source>
</reference>
<evidence type="ECO:0000313" key="1">
    <source>
        <dbReference type="EMBL" id="RMZ95817.1"/>
    </source>
</evidence>
<comment type="caution">
    <text evidence="1">The sequence shown here is derived from an EMBL/GenBank/DDBJ whole genome shotgun (WGS) entry which is preliminary data.</text>
</comment>
<organism evidence="1 2">
    <name type="scientific">Brachionus plicatilis</name>
    <name type="common">Marine rotifer</name>
    <name type="synonym">Brachionus muelleri</name>
    <dbReference type="NCBI Taxonomy" id="10195"/>
    <lineage>
        <taxon>Eukaryota</taxon>
        <taxon>Metazoa</taxon>
        <taxon>Spiralia</taxon>
        <taxon>Gnathifera</taxon>
        <taxon>Rotifera</taxon>
        <taxon>Eurotatoria</taxon>
        <taxon>Monogononta</taxon>
        <taxon>Pseudotrocha</taxon>
        <taxon>Ploima</taxon>
        <taxon>Brachionidae</taxon>
        <taxon>Brachionus</taxon>
    </lineage>
</organism>
<dbReference type="AlphaFoldDB" id="A0A3M7PAR0"/>
<dbReference type="EMBL" id="REGN01012333">
    <property type="protein sequence ID" value="RMZ95817.1"/>
    <property type="molecule type" value="Genomic_DNA"/>
</dbReference>
<name>A0A3M7PAR0_BRAPC</name>
<gene>
    <name evidence="1" type="ORF">BpHYR1_046371</name>
</gene>
<dbReference type="Proteomes" id="UP000276133">
    <property type="component" value="Unassembled WGS sequence"/>
</dbReference>
<evidence type="ECO:0000313" key="2">
    <source>
        <dbReference type="Proteomes" id="UP000276133"/>
    </source>
</evidence>
<keyword evidence="2" id="KW-1185">Reference proteome</keyword>
<protein>
    <submittedName>
        <fullName evidence="1">Uncharacterized protein</fullName>
    </submittedName>
</protein>
<proteinExistence type="predicted"/>